<organism evidence="2 3">
    <name type="scientific">Wenxinia saemankumensis</name>
    <dbReference type="NCBI Taxonomy" id="1447782"/>
    <lineage>
        <taxon>Bacteria</taxon>
        <taxon>Pseudomonadati</taxon>
        <taxon>Pseudomonadota</taxon>
        <taxon>Alphaproteobacteria</taxon>
        <taxon>Rhodobacterales</taxon>
        <taxon>Roseobacteraceae</taxon>
        <taxon>Wenxinia</taxon>
    </lineage>
</organism>
<dbReference type="GO" id="GO:0005737">
    <property type="term" value="C:cytoplasm"/>
    <property type="evidence" value="ECO:0007669"/>
    <property type="project" value="TreeGrafter"/>
</dbReference>
<dbReference type="InterPro" id="IPR001509">
    <property type="entry name" value="Epimerase_deHydtase"/>
</dbReference>
<dbReference type="GO" id="GO:0004029">
    <property type="term" value="F:aldehyde dehydrogenase (NAD+) activity"/>
    <property type="evidence" value="ECO:0007669"/>
    <property type="project" value="TreeGrafter"/>
</dbReference>
<name>A0A1M6FZ98_9RHOB</name>
<sequence>MGALRLLVTGATGYVGAAVVREALARGHAVRVLSRDGRSGGRVRVVTGDLLDADTLARAVDGIDAVIHCASPLVADDRQMTRITVTGTARLFRAAAAAGVGRLVLAGSMGVYAGRPEARIDETSPVEPRPEARDVYTRAKIAQEAVAREHRGGTGLWVLRLGAVWGAGRLAHGHVARLGPVRVTGPGELPILQRAHAGEALVRAAETAPDGAEVLNVLDADRPTRAAWDAATGRTGPALSWRLLDAAAGLPLPGKPGLLRRPALRARLAPMTYDTARAEARLGWRGGTPFAEAMAEALE</sequence>
<evidence type="ECO:0000259" key="1">
    <source>
        <dbReference type="Pfam" id="PF01370"/>
    </source>
</evidence>
<gene>
    <name evidence="2" type="ORF">SAMN05444417_2583</name>
</gene>
<accession>A0A1M6FZ98</accession>
<dbReference type="Proteomes" id="UP000184292">
    <property type="component" value="Unassembled WGS sequence"/>
</dbReference>
<dbReference type="InterPro" id="IPR051783">
    <property type="entry name" value="NAD(P)-dependent_oxidoreduct"/>
</dbReference>
<dbReference type="AlphaFoldDB" id="A0A1M6FZ98"/>
<protein>
    <submittedName>
        <fullName evidence="2">Nucleoside-diphosphate-sugar epimerase</fullName>
    </submittedName>
</protein>
<dbReference type="RefSeq" id="WP_170865642.1">
    <property type="nucleotide sequence ID" value="NZ_FQYO01000004.1"/>
</dbReference>
<evidence type="ECO:0000313" key="3">
    <source>
        <dbReference type="Proteomes" id="UP000184292"/>
    </source>
</evidence>
<keyword evidence="3" id="KW-1185">Reference proteome</keyword>
<proteinExistence type="predicted"/>
<reference evidence="2 3" key="1">
    <citation type="submission" date="2016-11" db="EMBL/GenBank/DDBJ databases">
        <authorList>
            <person name="Jaros S."/>
            <person name="Januszkiewicz K."/>
            <person name="Wedrychowicz H."/>
        </authorList>
    </citation>
    <scope>NUCLEOTIDE SEQUENCE [LARGE SCALE GENOMIC DNA]</scope>
    <source>
        <strain evidence="2 3">DSM 100565</strain>
    </source>
</reference>
<dbReference type="InterPro" id="IPR036291">
    <property type="entry name" value="NAD(P)-bd_dom_sf"/>
</dbReference>
<dbReference type="SUPFAM" id="SSF51735">
    <property type="entry name" value="NAD(P)-binding Rossmann-fold domains"/>
    <property type="match status" value="1"/>
</dbReference>
<dbReference type="EMBL" id="FQYO01000004">
    <property type="protein sequence ID" value="SHJ02964.1"/>
    <property type="molecule type" value="Genomic_DNA"/>
</dbReference>
<evidence type="ECO:0000313" key="2">
    <source>
        <dbReference type="EMBL" id="SHJ02964.1"/>
    </source>
</evidence>
<dbReference type="PANTHER" id="PTHR48079">
    <property type="entry name" value="PROTEIN YEEZ"/>
    <property type="match status" value="1"/>
</dbReference>
<dbReference type="Gene3D" id="3.40.50.720">
    <property type="entry name" value="NAD(P)-binding Rossmann-like Domain"/>
    <property type="match status" value="1"/>
</dbReference>
<dbReference type="Pfam" id="PF01370">
    <property type="entry name" value="Epimerase"/>
    <property type="match status" value="1"/>
</dbReference>
<dbReference type="STRING" id="1447782.SAMN05444417_2583"/>
<feature type="domain" description="NAD-dependent epimerase/dehydratase" evidence="1">
    <location>
        <begin position="7"/>
        <end position="172"/>
    </location>
</feature>
<dbReference type="PANTHER" id="PTHR48079:SF6">
    <property type="entry name" value="NAD(P)-BINDING DOMAIN-CONTAINING PROTEIN-RELATED"/>
    <property type="match status" value="1"/>
</dbReference>